<dbReference type="AlphaFoldDB" id="A0A7S2I4Z5"/>
<dbReference type="SUPFAM" id="SSF51197">
    <property type="entry name" value="Clavaminate synthase-like"/>
    <property type="match status" value="1"/>
</dbReference>
<dbReference type="InterPro" id="IPR008775">
    <property type="entry name" value="Phytyl_CoA_dOase-like"/>
</dbReference>
<dbReference type="EMBL" id="HBGV01015569">
    <property type="protein sequence ID" value="CAD9508720.1"/>
    <property type="molecule type" value="Transcribed_RNA"/>
</dbReference>
<proteinExistence type="predicted"/>
<protein>
    <recommendedName>
        <fullName evidence="4">Fe2OG dioxygenase domain-containing protein</fullName>
    </recommendedName>
</protein>
<sequence>MEKKHSHKRRPSSFLRLPASRTLQALLIVISFSLVVGAASSGSPSSNNNVTPSPKRFGRISPDEYILTPEQIECFHKKGCTMLPNVLTEEEVEAISQTFDQFLNREIHVPGKDFCDMSKPFGTPFEEWSIVNCMLPTLYHPSFRNNIYERLSTCIARQLFPSLDMTKDYDQLLNKRPGKDDAVFAWHQDMGYWPGPKALGVADTSTVTFSLAVDDSDESNGCLRYVEGSGVEKKLRPHAPLGGSRDDSHALTIDVDESKGDVIRLAPCKKGSVTIHDEYVVHGSGANMCPDRQRRTYVVAFRPRAVVDAERRIGFTHSHNDEVNWDTFDDGEKRVKDKNTLED</sequence>
<keyword evidence="2" id="KW-0732">Signal</keyword>
<evidence type="ECO:0008006" key="4">
    <source>
        <dbReference type="Google" id="ProtNLM"/>
    </source>
</evidence>
<reference evidence="3" key="1">
    <citation type="submission" date="2021-01" db="EMBL/GenBank/DDBJ databases">
        <authorList>
            <person name="Corre E."/>
            <person name="Pelletier E."/>
            <person name="Niang G."/>
            <person name="Scheremetjew M."/>
            <person name="Finn R."/>
            <person name="Kale V."/>
            <person name="Holt S."/>
            <person name="Cochrane G."/>
            <person name="Meng A."/>
            <person name="Brown T."/>
            <person name="Cohen L."/>
        </authorList>
    </citation>
    <scope>NUCLEOTIDE SEQUENCE</scope>
    <source>
        <strain evidence="3">CCMP826</strain>
    </source>
</reference>
<evidence type="ECO:0000313" key="3">
    <source>
        <dbReference type="EMBL" id="CAD9508720.1"/>
    </source>
</evidence>
<name>A0A7S2I4Z5_9STRA</name>
<evidence type="ECO:0000256" key="2">
    <source>
        <dbReference type="SAM" id="SignalP"/>
    </source>
</evidence>
<feature type="chain" id="PRO_5030587892" description="Fe2OG dioxygenase domain-containing protein" evidence="2">
    <location>
        <begin position="39"/>
        <end position="343"/>
    </location>
</feature>
<dbReference type="PANTHER" id="PTHR20883">
    <property type="entry name" value="PHYTANOYL-COA DIOXYGENASE DOMAIN CONTAINING 1"/>
    <property type="match status" value="1"/>
</dbReference>
<evidence type="ECO:0000256" key="1">
    <source>
        <dbReference type="ARBA" id="ARBA00001962"/>
    </source>
</evidence>
<dbReference type="Gene3D" id="2.60.120.620">
    <property type="entry name" value="q2cbj1_9rhob like domain"/>
    <property type="match status" value="1"/>
</dbReference>
<comment type="cofactor">
    <cofactor evidence="1">
        <name>Fe cation</name>
        <dbReference type="ChEBI" id="CHEBI:24875"/>
    </cofactor>
</comment>
<gene>
    <name evidence="3" type="ORF">HTAM1171_LOCUS9597</name>
</gene>
<organism evidence="3">
    <name type="scientific">Helicotheca tamesis</name>
    <dbReference type="NCBI Taxonomy" id="374047"/>
    <lineage>
        <taxon>Eukaryota</taxon>
        <taxon>Sar</taxon>
        <taxon>Stramenopiles</taxon>
        <taxon>Ochrophyta</taxon>
        <taxon>Bacillariophyta</taxon>
        <taxon>Mediophyceae</taxon>
        <taxon>Lithodesmiophycidae</taxon>
        <taxon>Lithodesmiales</taxon>
        <taxon>Lithodesmiaceae</taxon>
        <taxon>Helicotheca</taxon>
    </lineage>
</organism>
<dbReference type="Pfam" id="PF05721">
    <property type="entry name" value="PhyH"/>
    <property type="match status" value="1"/>
</dbReference>
<dbReference type="PANTHER" id="PTHR20883:SF46">
    <property type="entry name" value="PHYTANOYL-COA HYDROXYLASE"/>
    <property type="match status" value="1"/>
</dbReference>
<feature type="signal peptide" evidence="2">
    <location>
        <begin position="1"/>
        <end position="38"/>
    </location>
</feature>
<accession>A0A7S2I4Z5</accession>